<dbReference type="EMBL" id="LJTC01000008">
    <property type="protein sequence ID" value="KPM83090.1"/>
    <property type="molecule type" value="Genomic_DNA"/>
</dbReference>
<evidence type="ECO:0000256" key="2">
    <source>
        <dbReference type="ARBA" id="ARBA00022630"/>
    </source>
</evidence>
<dbReference type="Proteomes" id="UP000050378">
    <property type="component" value="Unassembled WGS sequence"/>
</dbReference>
<evidence type="ECO:0000256" key="1">
    <source>
        <dbReference type="ARBA" id="ARBA00001974"/>
    </source>
</evidence>
<dbReference type="STRING" id="570156.AOG27_13550"/>
<evidence type="ECO:0000313" key="7">
    <source>
        <dbReference type="Proteomes" id="UP000050378"/>
    </source>
</evidence>
<keyword evidence="2" id="KW-0285">Flavoprotein</keyword>
<evidence type="ECO:0000259" key="5">
    <source>
        <dbReference type="Pfam" id="PF02525"/>
    </source>
</evidence>
<comment type="caution">
    <text evidence="6">The sequence shown here is derived from an EMBL/GenBank/DDBJ whole genome shotgun (WGS) entry which is preliminary data.</text>
</comment>
<feature type="domain" description="Flavodoxin-like fold" evidence="5">
    <location>
        <begin position="2"/>
        <end position="188"/>
    </location>
</feature>
<dbReference type="PATRIC" id="fig|570156.3.peg.3815"/>
<gene>
    <name evidence="6" type="ORF">AOG27_13550</name>
</gene>
<evidence type="ECO:0000313" key="6">
    <source>
        <dbReference type="EMBL" id="KPM83090.1"/>
    </source>
</evidence>
<comment type="cofactor">
    <cofactor evidence="1">
        <name>FAD</name>
        <dbReference type="ChEBI" id="CHEBI:57692"/>
    </cofactor>
</comment>
<dbReference type="RefSeq" id="WP_054553545.1">
    <property type="nucleotide sequence ID" value="NZ_LJTC01000008.1"/>
</dbReference>
<dbReference type="InterPro" id="IPR029039">
    <property type="entry name" value="Flavoprotein-like_sf"/>
</dbReference>
<accession>A0A0P7EDB3</accession>
<dbReference type="SUPFAM" id="SSF52218">
    <property type="entry name" value="Flavoproteins"/>
    <property type="match status" value="1"/>
</dbReference>
<sequence length="193" mass="22012">MKNVLILNAHHYYPFSEGKLNAALIEKADAFFKAKGYQTRVVNTQDEFDVETELENHQWADIVFLQSPINWMGMTWSFKKYMDEVYTAGMGGALCHGDGRHQDNPKANYGKGGTLTNTQYMMSLTLNAPAESFADAADFFEGKSVDDLVFPMHMNFKFFGMQAMPTFACYDVMKNADIDSDFARFEKHLNENF</sequence>
<dbReference type="PANTHER" id="PTHR46305">
    <property type="match status" value="1"/>
</dbReference>
<reference evidence="6 7" key="1">
    <citation type="submission" date="2015-09" db="EMBL/GenBank/DDBJ databases">
        <title>Draft Genome Sequence of Pseudoalteromonas lipolytica UCD-48B.</title>
        <authorList>
            <person name="Krusor M."/>
            <person name="Coil D.A."/>
            <person name="Lang J.M."/>
            <person name="Eisen J.A."/>
            <person name="Alexiev A."/>
        </authorList>
    </citation>
    <scope>NUCLEOTIDE SEQUENCE [LARGE SCALE GENOMIC DNA]</scope>
    <source>
        <strain evidence="6 7">UCD-48B</strain>
    </source>
</reference>
<dbReference type="InterPro" id="IPR052397">
    <property type="entry name" value="NADPH-QR_MdaB"/>
</dbReference>
<dbReference type="InterPro" id="IPR003680">
    <property type="entry name" value="Flavodoxin_fold"/>
</dbReference>
<dbReference type="PANTHER" id="PTHR46305:SF3">
    <property type="entry name" value="NADPH:QUINONE OXIDOREDUCTASE MDAB"/>
    <property type="match status" value="1"/>
</dbReference>
<dbReference type="AlphaFoldDB" id="A0A0P7EDB3"/>
<dbReference type="Pfam" id="PF02525">
    <property type="entry name" value="Flavodoxin_2"/>
    <property type="match status" value="1"/>
</dbReference>
<protein>
    <submittedName>
        <fullName evidence="6">Flavodoxin</fullName>
    </submittedName>
</protein>
<organism evidence="6 7">
    <name type="scientific">Pseudoalteromonas lipolytica</name>
    <dbReference type="NCBI Taxonomy" id="570156"/>
    <lineage>
        <taxon>Bacteria</taxon>
        <taxon>Pseudomonadati</taxon>
        <taxon>Pseudomonadota</taxon>
        <taxon>Gammaproteobacteria</taxon>
        <taxon>Alteromonadales</taxon>
        <taxon>Pseudoalteromonadaceae</taxon>
        <taxon>Pseudoalteromonas</taxon>
    </lineage>
</organism>
<keyword evidence="3" id="KW-0274">FAD</keyword>
<name>A0A0P7EDB3_9GAMM</name>
<comment type="similarity">
    <text evidence="4">Belongs to the oxidoreductase MdaB family.</text>
</comment>
<evidence type="ECO:0000256" key="4">
    <source>
        <dbReference type="ARBA" id="ARBA00037981"/>
    </source>
</evidence>
<evidence type="ECO:0000256" key="3">
    <source>
        <dbReference type="ARBA" id="ARBA00022827"/>
    </source>
</evidence>
<proteinExistence type="inferred from homology"/>
<dbReference type="OrthoDB" id="9798454at2"/>
<dbReference type="Gene3D" id="3.40.50.360">
    <property type="match status" value="1"/>
</dbReference>